<comment type="catalytic activity">
    <reaction evidence="11">
        <text>L-leucine + 2-oxoglutarate = 4-methyl-2-oxopentanoate + L-glutamate</text>
        <dbReference type="Rhea" id="RHEA:18321"/>
        <dbReference type="ChEBI" id="CHEBI:16810"/>
        <dbReference type="ChEBI" id="CHEBI:17865"/>
        <dbReference type="ChEBI" id="CHEBI:29985"/>
        <dbReference type="ChEBI" id="CHEBI:57427"/>
        <dbReference type="EC" id="2.6.1.42"/>
    </reaction>
</comment>
<evidence type="ECO:0000256" key="1">
    <source>
        <dbReference type="ARBA" id="ARBA00003109"/>
    </source>
</evidence>
<evidence type="ECO:0000256" key="8">
    <source>
        <dbReference type="ARBA" id="ARBA00023304"/>
    </source>
</evidence>
<reference evidence="12" key="1">
    <citation type="journal article" date="2021" name="Front. Microbiol.">
        <title>Comprehensive Comparative Genomics and Phenotyping of Methylobacterium Species.</title>
        <authorList>
            <person name="Alessa O."/>
            <person name="Ogura Y."/>
            <person name="Fujitani Y."/>
            <person name="Takami H."/>
            <person name="Hayashi T."/>
            <person name="Sahin N."/>
            <person name="Tani A."/>
        </authorList>
    </citation>
    <scope>NUCLEOTIDE SEQUENCE</scope>
    <source>
        <strain evidence="12">DSM 23632</strain>
    </source>
</reference>
<evidence type="ECO:0000256" key="4">
    <source>
        <dbReference type="ARBA" id="ARBA00005072"/>
    </source>
</evidence>
<dbReference type="InterPro" id="IPR050571">
    <property type="entry name" value="Class-IV_PLP-Dep_Aminotrnsfr"/>
</dbReference>
<dbReference type="EMBL" id="BPRB01000173">
    <property type="protein sequence ID" value="GJE60934.1"/>
    <property type="molecule type" value="Genomic_DNA"/>
</dbReference>
<keyword evidence="13" id="KW-1185">Reference proteome</keyword>
<evidence type="ECO:0000256" key="10">
    <source>
        <dbReference type="ARBA" id="ARBA00048798"/>
    </source>
</evidence>
<dbReference type="Gene3D" id="3.30.470.10">
    <property type="match status" value="1"/>
</dbReference>
<keyword evidence="8" id="KW-0100">Branched-chain amino acid biosynthesis</keyword>
<evidence type="ECO:0000313" key="12">
    <source>
        <dbReference type="EMBL" id="GJE60934.1"/>
    </source>
</evidence>
<dbReference type="InterPro" id="IPR036038">
    <property type="entry name" value="Aminotransferase-like"/>
</dbReference>
<accession>A0ABQ4U274</accession>
<evidence type="ECO:0000313" key="13">
    <source>
        <dbReference type="Proteomes" id="UP001055057"/>
    </source>
</evidence>
<sequence length="283" mass="29329">MLWADGRLIAGSTAPFDLTDRGLTLGDGVFDTALALDGRIAFGEAHVARLSTATEALGFRVAPERIAEAMQALAGQGPRLAIRTTVTRGRGPRGLRPPDDPTPTVFASAAVASPQAAFQPLRLHPTGIARNETSPASRLKTLGYLDAVLGAREAAAAGFDEALFRNTRGALACAGTGNVFCLFGDRLATPPLRDGVLPGIVRAEILRLAPACGLRAEEVSLTSAAVSDADAVFLTNSLRLLAPVQAVGKTDFASATHPAVIRLTAALRAEVARSCGVSEDRVA</sequence>
<protein>
    <recommendedName>
        <fullName evidence="7">Probable branched-chain-amino-acid aminotransferase</fullName>
        <ecNumber evidence="6">2.6.1.42</ecNumber>
    </recommendedName>
</protein>
<evidence type="ECO:0000256" key="9">
    <source>
        <dbReference type="ARBA" id="ARBA00048212"/>
    </source>
</evidence>
<dbReference type="InterPro" id="IPR001544">
    <property type="entry name" value="Aminotrans_IV"/>
</dbReference>
<dbReference type="PANTHER" id="PTHR42743">
    <property type="entry name" value="AMINO-ACID AMINOTRANSFERASE"/>
    <property type="match status" value="1"/>
</dbReference>
<dbReference type="Pfam" id="PF01063">
    <property type="entry name" value="Aminotran_4"/>
    <property type="match status" value="1"/>
</dbReference>
<keyword evidence="8" id="KW-0028">Amino-acid biosynthesis</keyword>
<comment type="function">
    <text evidence="1">Acts on leucine, isoleucine and valine.</text>
</comment>
<organism evidence="12 13">
    <name type="scientific">Methylobacterium trifolii</name>
    <dbReference type="NCBI Taxonomy" id="1003092"/>
    <lineage>
        <taxon>Bacteria</taxon>
        <taxon>Pseudomonadati</taxon>
        <taxon>Pseudomonadota</taxon>
        <taxon>Alphaproteobacteria</taxon>
        <taxon>Hyphomicrobiales</taxon>
        <taxon>Methylobacteriaceae</taxon>
        <taxon>Methylobacterium</taxon>
    </lineage>
</organism>
<comment type="similarity">
    <text evidence="5">Belongs to the class-IV pyridoxal-phosphate-dependent aminotransferase family.</text>
</comment>
<comment type="pathway">
    <text evidence="3">Amino-acid biosynthesis; L-valine biosynthesis; L-valine from pyruvate: step 4/4.</text>
</comment>
<dbReference type="PANTHER" id="PTHR42743:SF11">
    <property type="entry name" value="AMINODEOXYCHORISMATE LYASE"/>
    <property type="match status" value="1"/>
</dbReference>
<comment type="pathway">
    <text evidence="2">Amino-acid biosynthesis; L-isoleucine biosynthesis; L-isoleucine from 2-oxobutanoate: step 4/4.</text>
</comment>
<keyword evidence="12" id="KW-0456">Lyase</keyword>
<evidence type="ECO:0000256" key="7">
    <source>
        <dbReference type="ARBA" id="ARBA00014472"/>
    </source>
</evidence>
<comment type="caution">
    <text evidence="12">The sequence shown here is derived from an EMBL/GenBank/DDBJ whole genome shotgun (WGS) entry which is preliminary data.</text>
</comment>
<proteinExistence type="inferred from homology"/>
<gene>
    <name evidence="12" type="primary">pabC</name>
    <name evidence="12" type="ORF">MPOCJGCO_3053</name>
</gene>
<dbReference type="Gene3D" id="3.20.10.10">
    <property type="entry name" value="D-amino Acid Aminotransferase, subunit A, domain 2"/>
    <property type="match status" value="1"/>
</dbReference>
<evidence type="ECO:0000256" key="3">
    <source>
        <dbReference type="ARBA" id="ARBA00004931"/>
    </source>
</evidence>
<dbReference type="GO" id="GO:0016829">
    <property type="term" value="F:lyase activity"/>
    <property type="evidence" value="ECO:0007669"/>
    <property type="project" value="UniProtKB-KW"/>
</dbReference>
<comment type="catalytic activity">
    <reaction evidence="10">
        <text>L-isoleucine + 2-oxoglutarate = (S)-3-methyl-2-oxopentanoate + L-glutamate</text>
        <dbReference type="Rhea" id="RHEA:24801"/>
        <dbReference type="ChEBI" id="CHEBI:16810"/>
        <dbReference type="ChEBI" id="CHEBI:29985"/>
        <dbReference type="ChEBI" id="CHEBI:35146"/>
        <dbReference type="ChEBI" id="CHEBI:58045"/>
        <dbReference type="EC" id="2.6.1.42"/>
    </reaction>
</comment>
<dbReference type="RefSeq" id="WP_238183514.1">
    <property type="nucleotide sequence ID" value="NZ_BPRB01000173.1"/>
</dbReference>
<evidence type="ECO:0000256" key="6">
    <source>
        <dbReference type="ARBA" id="ARBA00013053"/>
    </source>
</evidence>
<comment type="pathway">
    <text evidence="4">Amino-acid biosynthesis; L-leucine biosynthesis; L-leucine from 3-methyl-2-oxobutanoate: step 4/4.</text>
</comment>
<name>A0ABQ4U274_9HYPH</name>
<comment type="catalytic activity">
    <reaction evidence="9">
        <text>L-valine + 2-oxoglutarate = 3-methyl-2-oxobutanoate + L-glutamate</text>
        <dbReference type="Rhea" id="RHEA:24813"/>
        <dbReference type="ChEBI" id="CHEBI:11851"/>
        <dbReference type="ChEBI" id="CHEBI:16810"/>
        <dbReference type="ChEBI" id="CHEBI:29985"/>
        <dbReference type="ChEBI" id="CHEBI:57762"/>
        <dbReference type="EC" id="2.6.1.42"/>
    </reaction>
</comment>
<dbReference type="Proteomes" id="UP001055057">
    <property type="component" value="Unassembled WGS sequence"/>
</dbReference>
<dbReference type="SUPFAM" id="SSF56752">
    <property type="entry name" value="D-aminoacid aminotransferase-like PLP-dependent enzymes"/>
    <property type="match status" value="1"/>
</dbReference>
<dbReference type="InterPro" id="IPR043132">
    <property type="entry name" value="BCAT-like_C"/>
</dbReference>
<dbReference type="InterPro" id="IPR043131">
    <property type="entry name" value="BCAT-like_N"/>
</dbReference>
<dbReference type="EC" id="2.6.1.42" evidence="6"/>
<evidence type="ECO:0000256" key="2">
    <source>
        <dbReference type="ARBA" id="ARBA00004824"/>
    </source>
</evidence>
<evidence type="ECO:0000256" key="11">
    <source>
        <dbReference type="ARBA" id="ARBA00049229"/>
    </source>
</evidence>
<evidence type="ECO:0000256" key="5">
    <source>
        <dbReference type="ARBA" id="ARBA00009320"/>
    </source>
</evidence>
<reference evidence="12" key="2">
    <citation type="submission" date="2021-08" db="EMBL/GenBank/DDBJ databases">
        <authorList>
            <person name="Tani A."/>
            <person name="Ola A."/>
            <person name="Ogura Y."/>
            <person name="Katsura K."/>
            <person name="Hayashi T."/>
        </authorList>
    </citation>
    <scope>NUCLEOTIDE SEQUENCE</scope>
    <source>
        <strain evidence="12">DSM 23632</strain>
    </source>
</reference>